<proteinExistence type="predicted"/>
<dbReference type="EMBL" id="JABBGK010000003">
    <property type="protein sequence ID" value="NML75703.1"/>
    <property type="molecule type" value="Genomic_DNA"/>
</dbReference>
<name>A0A7Y0FWN3_9HYPH</name>
<dbReference type="InterPro" id="IPR036736">
    <property type="entry name" value="ACP-like_sf"/>
</dbReference>
<dbReference type="PROSITE" id="PS50075">
    <property type="entry name" value="CARRIER"/>
    <property type="match status" value="1"/>
</dbReference>
<reference evidence="2 3" key="1">
    <citation type="submission" date="2020-04" db="EMBL/GenBank/DDBJ databases">
        <title>Rhizobium sp. S-51 isolated from soil.</title>
        <authorList>
            <person name="Dahal R.H."/>
        </authorList>
    </citation>
    <scope>NUCLEOTIDE SEQUENCE [LARGE SCALE GENOMIC DNA]</scope>
    <source>
        <strain evidence="2 3">S-51</strain>
    </source>
</reference>
<evidence type="ECO:0000313" key="2">
    <source>
        <dbReference type="EMBL" id="NML75703.1"/>
    </source>
</evidence>
<dbReference type="SUPFAM" id="SSF47336">
    <property type="entry name" value="ACP-like"/>
    <property type="match status" value="1"/>
</dbReference>
<dbReference type="Pfam" id="PF00550">
    <property type="entry name" value="PP-binding"/>
    <property type="match status" value="1"/>
</dbReference>
<dbReference type="InterPro" id="IPR009081">
    <property type="entry name" value="PP-bd_ACP"/>
</dbReference>
<accession>A0A7Y0FWN3</accession>
<evidence type="ECO:0000313" key="3">
    <source>
        <dbReference type="Proteomes" id="UP000541470"/>
    </source>
</evidence>
<comment type="caution">
    <text evidence="2">The sequence shown here is derived from an EMBL/GenBank/DDBJ whole genome shotgun (WGS) entry which is preliminary data.</text>
</comment>
<keyword evidence="3" id="KW-1185">Reference proteome</keyword>
<sequence>MSDKLIALFAEELGVDPSELSDGSNPDTVESWDSLAAMRLVAAIESEFDVTLSGKEVMKMRTIGIAREVLAAKGVTF</sequence>
<organism evidence="2 3">
    <name type="scientific">Rhizobium terricola</name>
    <dbReference type="NCBI Taxonomy" id="2728849"/>
    <lineage>
        <taxon>Bacteria</taxon>
        <taxon>Pseudomonadati</taxon>
        <taxon>Pseudomonadota</taxon>
        <taxon>Alphaproteobacteria</taxon>
        <taxon>Hyphomicrobiales</taxon>
        <taxon>Rhizobiaceae</taxon>
        <taxon>Rhizobium/Agrobacterium group</taxon>
        <taxon>Rhizobium</taxon>
    </lineage>
</organism>
<dbReference type="Gene3D" id="1.10.1200.10">
    <property type="entry name" value="ACP-like"/>
    <property type="match status" value="1"/>
</dbReference>
<evidence type="ECO:0000259" key="1">
    <source>
        <dbReference type="PROSITE" id="PS50075"/>
    </source>
</evidence>
<feature type="domain" description="Carrier" evidence="1">
    <location>
        <begin position="1"/>
        <end position="74"/>
    </location>
</feature>
<dbReference type="RefSeq" id="WP_169593523.1">
    <property type="nucleotide sequence ID" value="NZ_JABBGK010000003.1"/>
</dbReference>
<protein>
    <submittedName>
        <fullName evidence="2">Acyl carrier protein</fullName>
    </submittedName>
</protein>
<dbReference type="AlphaFoldDB" id="A0A7Y0FWN3"/>
<gene>
    <name evidence="2" type="ORF">HHL25_16355</name>
</gene>
<dbReference type="Proteomes" id="UP000541470">
    <property type="component" value="Unassembled WGS sequence"/>
</dbReference>